<sequence length="170" mass="19953">MSAQSTTAKLLYNSSHSVLNLQPLSHKYGRKFHAFIETEGLKTEQREPDEFSTKFCKHCHNLFIPGWTCSIRIAYKKSAERNRKRKRELTHECLNCGFIRSYPILQEQPKLDIEDEDEDEPKRHNLSLLSSKTGPMKKKKKLSNLEEMLQAKRQAERKKSLSLKEFMQNL</sequence>
<feature type="region of interest" description="Disordered" evidence="1">
    <location>
        <begin position="113"/>
        <end position="170"/>
    </location>
</feature>
<dbReference type="Gene3D" id="6.20.50.20">
    <property type="match status" value="1"/>
</dbReference>
<dbReference type="Proteomes" id="UP000094565">
    <property type="component" value="Chromosome 2"/>
</dbReference>
<dbReference type="Pfam" id="PF04032">
    <property type="entry name" value="Rpr2"/>
    <property type="match status" value="1"/>
</dbReference>
<dbReference type="EMBL" id="CP014585">
    <property type="protein sequence ID" value="ANZ76069.1"/>
    <property type="molecule type" value="Genomic_DNA"/>
</dbReference>
<gene>
    <name evidence="2" type="ORF">ATY40_BA7502658</name>
</gene>
<dbReference type="GO" id="GO:0005655">
    <property type="term" value="C:nucleolar ribonuclease P complex"/>
    <property type="evidence" value="ECO:0007669"/>
    <property type="project" value="TreeGrafter"/>
</dbReference>
<dbReference type="InterPro" id="IPR007175">
    <property type="entry name" value="Rpr2/Snm1/Rpp21"/>
</dbReference>
<protein>
    <submittedName>
        <fullName evidence="2">BA75_02658T0</fullName>
    </submittedName>
</protein>
<evidence type="ECO:0000313" key="3">
    <source>
        <dbReference type="Proteomes" id="UP000094565"/>
    </source>
</evidence>
<dbReference type="PANTHER" id="PTHR14742">
    <property type="entry name" value="RIBONUCLEASE P SUBUNIT P21"/>
    <property type="match status" value="1"/>
</dbReference>
<reference evidence="2 3" key="1">
    <citation type="submission" date="2016-02" db="EMBL/GenBank/DDBJ databases">
        <title>Comparative genomic and transcriptomic foundation for Pichia pastoris.</title>
        <authorList>
            <person name="Love K.R."/>
            <person name="Shah K.A."/>
            <person name="Whittaker C.A."/>
            <person name="Wu J."/>
            <person name="Bartlett M.C."/>
            <person name="Ma D."/>
            <person name="Leeson R.L."/>
            <person name="Priest M."/>
            <person name="Young S.K."/>
            <person name="Love J.C."/>
        </authorList>
    </citation>
    <scope>NUCLEOTIDE SEQUENCE [LARGE SCALE GENOMIC DNA]</scope>
    <source>
        <strain evidence="2 3">ATCC 28485</strain>
    </source>
</reference>
<evidence type="ECO:0000313" key="2">
    <source>
        <dbReference type="EMBL" id="ANZ76069.1"/>
    </source>
</evidence>
<dbReference type="AlphaFoldDB" id="A0A1B2JDE8"/>
<accession>A0A1B2JDE8</accession>
<dbReference type="PANTHER" id="PTHR14742:SF3">
    <property type="entry name" value="RIBONUCLEASE MRP PROTEIN SUBUNIT SNM1"/>
    <property type="match status" value="1"/>
</dbReference>
<proteinExistence type="predicted"/>
<evidence type="ECO:0000256" key="1">
    <source>
        <dbReference type="SAM" id="MobiDB-lite"/>
    </source>
</evidence>
<organism evidence="2 3">
    <name type="scientific">Komagataella pastoris</name>
    <name type="common">Yeast</name>
    <name type="synonym">Pichia pastoris</name>
    <dbReference type="NCBI Taxonomy" id="4922"/>
    <lineage>
        <taxon>Eukaryota</taxon>
        <taxon>Fungi</taxon>
        <taxon>Dikarya</taxon>
        <taxon>Ascomycota</taxon>
        <taxon>Saccharomycotina</taxon>
        <taxon>Pichiomycetes</taxon>
        <taxon>Pichiales</taxon>
        <taxon>Pichiaceae</taxon>
        <taxon>Komagataella</taxon>
    </lineage>
</organism>
<keyword evidence="3" id="KW-1185">Reference proteome</keyword>
<dbReference type="GO" id="GO:0008033">
    <property type="term" value="P:tRNA processing"/>
    <property type="evidence" value="ECO:0007669"/>
    <property type="project" value="TreeGrafter"/>
</dbReference>
<name>A0A1B2JDE8_PICPA</name>
<feature type="compositionally biased region" description="Basic and acidic residues" evidence="1">
    <location>
        <begin position="149"/>
        <end position="159"/>
    </location>
</feature>